<gene>
    <name evidence="1" type="ORF">NQ317_000749</name>
</gene>
<evidence type="ECO:0000313" key="2">
    <source>
        <dbReference type="Proteomes" id="UP001162164"/>
    </source>
</evidence>
<comment type="caution">
    <text evidence="1">The sequence shown here is derived from an EMBL/GenBank/DDBJ whole genome shotgun (WGS) entry which is preliminary data.</text>
</comment>
<name>A0ABQ9IR41_9CUCU</name>
<evidence type="ECO:0008006" key="3">
    <source>
        <dbReference type="Google" id="ProtNLM"/>
    </source>
</evidence>
<sequence length="81" mass="9616">METNSKGLLYRFFLEYFYEWALRFGQVCEFNGGGRNLFSKIVLYLRAKALVRLYLKRLGLSPVREEKEILLVSVFERCLTL</sequence>
<proteinExistence type="predicted"/>
<organism evidence="1 2">
    <name type="scientific">Molorchus minor</name>
    <dbReference type="NCBI Taxonomy" id="1323400"/>
    <lineage>
        <taxon>Eukaryota</taxon>
        <taxon>Metazoa</taxon>
        <taxon>Ecdysozoa</taxon>
        <taxon>Arthropoda</taxon>
        <taxon>Hexapoda</taxon>
        <taxon>Insecta</taxon>
        <taxon>Pterygota</taxon>
        <taxon>Neoptera</taxon>
        <taxon>Endopterygota</taxon>
        <taxon>Coleoptera</taxon>
        <taxon>Polyphaga</taxon>
        <taxon>Cucujiformia</taxon>
        <taxon>Chrysomeloidea</taxon>
        <taxon>Cerambycidae</taxon>
        <taxon>Lamiinae</taxon>
        <taxon>Monochamini</taxon>
        <taxon>Molorchus</taxon>
    </lineage>
</organism>
<protein>
    <recommendedName>
        <fullName evidence="3">Maturase K</fullName>
    </recommendedName>
</protein>
<dbReference type="EMBL" id="JAPWTJ010003803">
    <property type="protein sequence ID" value="KAJ8951704.1"/>
    <property type="molecule type" value="Genomic_DNA"/>
</dbReference>
<reference evidence="1" key="1">
    <citation type="journal article" date="2023" name="Insect Mol. Biol.">
        <title>Genome sequencing provides insights into the evolution of gene families encoding plant cell wall-degrading enzymes in longhorned beetles.</title>
        <authorList>
            <person name="Shin N.R."/>
            <person name="Okamura Y."/>
            <person name="Kirsch R."/>
            <person name="Pauchet Y."/>
        </authorList>
    </citation>
    <scope>NUCLEOTIDE SEQUENCE</scope>
    <source>
        <strain evidence="1">MMC_N1</strain>
    </source>
</reference>
<keyword evidence="2" id="KW-1185">Reference proteome</keyword>
<evidence type="ECO:0000313" key="1">
    <source>
        <dbReference type="EMBL" id="KAJ8951704.1"/>
    </source>
</evidence>
<accession>A0ABQ9IR41</accession>
<dbReference type="Proteomes" id="UP001162164">
    <property type="component" value="Unassembled WGS sequence"/>
</dbReference>